<feature type="non-terminal residue" evidence="2">
    <location>
        <position position="1"/>
    </location>
</feature>
<evidence type="ECO:0000313" key="3">
    <source>
        <dbReference type="Proteomes" id="UP000308365"/>
    </source>
</evidence>
<feature type="transmembrane region" description="Helical" evidence="1">
    <location>
        <begin position="46"/>
        <end position="69"/>
    </location>
</feature>
<evidence type="ECO:0000256" key="1">
    <source>
        <dbReference type="SAM" id="Phobius"/>
    </source>
</evidence>
<keyword evidence="1" id="KW-0812">Transmembrane</keyword>
<dbReference type="AlphaFoldDB" id="A0A4U1FAF7"/>
<gene>
    <name evidence="2" type="ORF">EI555_020188</name>
</gene>
<dbReference type="EMBL" id="RWIC01000261">
    <property type="protein sequence ID" value="TKC46535.1"/>
    <property type="molecule type" value="Genomic_DNA"/>
</dbReference>
<reference evidence="3" key="1">
    <citation type="journal article" date="2019" name="IScience">
        <title>Narwhal Genome Reveals Long-Term Low Genetic Diversity despite Current Large Abundance Size.</title>
        <authorList>
            <person name="Westbury M.V."/>
            <person name="Petersen B."/>
            <person name="Garde E."/>
            <person name="Heide-Jorgensen M.P."/>
            <person name="Lorenzen E.D."/>
        </authorList>
    </citation>
    <scope>NUCLEOTIDE SEQUENCE [LARGE SCALE GENOMIC DNA]</scope>
</reference>
<sequence length="92" mass="10454">RKTGLNIKIMQDPENIHHRAAVNATYGISLPYINQRKACVTYSTNVVAVEVVYCLWTLSLLRILVLLWFGVLGKLKKMICHWLMSGSLTKAH</sequence>
<name>A0A4U1FAF7_MONMO</name>
<protein>
    <submittedName>
        <fullName evidence="2">Uncharacterized protein</fullName>
    </submittedName>
</protein>
<organism evidence="2 3">
    <name type="scientific">Monodon monoceros</name>
    <name type="common">Narwhal</name>
    <name type="synonym">Ceratodon monodon</name>
    <dbReference type="NCBI Taxonomy" id="40151"/>
    <lineage>
        <taxon>Eukaryota</taxon>
        <taxon>Metazoa</taxon>
        <taxon>Chordata</taxon>
        <taxon>Craniata</taxon>
        <taxon>Vertebrata</taxon>
        <taxon>Euteleostomi</taxon>
        <taxon>Mammalia</taxon>
        <taxon>Eutheria</taxon>
        <taxon>Laurasiatheria</taxon>
        <taxon>Artiodactyla</taxon>
        <taxon>Whippomorpha</taxon>
        <taxon>Cetacea</taxon>
        <taxon>Odontoceti</taxon>
        <taxon>Monodontidae</taxon>
        <taxon>Monodon</taxon>
    </lineage>
</organism>
<keyword evidence="1" id="KW-1133">Transmembrane helix</keyword>
<comment type="caution">
    <text evidence="2">The sequence shown here is derived from an EMBL/GenBank/DDBJ whole genome shotgun (WGS) entry which is preliminary data.</text>
</comment>
<keyword evidence="1" id="KW-0472">Membrane</keyword>
<evidence type="ECO:0000313" key="2">
    <source>
        <dbReference type="EMBL" id="TKC46535.1"/>
    </source>
</evidence>
<accession>A0A4U1FAF7</accession>
<dbReference type="Proteomes" id="UP000308365">
    <property type="component" value="Unassembled WGS sequence"/>
</dbReference>
<feature type="non-terminal residue" evidence="2">
    <location>
        <position position="92"/>
    </location>
</feature>
<proteinExistence type="predicted"/>